<evidence type="ECO:0000256" key="1">
    <source>
        <dbReference type="SAM" id="MobiDB-lite"/>
    </source>
</evidence>
<feature type="compositionally biased region" description="Low complexity" evidence="1">
    <location>
        <begin position="534"/>
        <end position="546"/>
    </location>
</feature>
<organism evidence="2 3">
    <name type="scientific">Trichogramma brassicae</name>
    <dbReference type="NCBI Taxonomy" id="86971"/>
    <lineage>
        <taxon>Eukaryota</taxon>
        <taxon>Metazoa</taxon>
        <taxon>Ecdysozoa</taxon>
        <taxon>Arthropoda</taxon>
        <taxon>Hexapoda</taxon>
        <taxon>Insecta</taxon>
        <taxon>Pterygota</taxon>
        <taxon>Neoptera</taxon>
        <taxon>Endopterygota</taxon>
        <taxon>Hymenoptera</taxon>
        <taxon>Apocrita</taxon>
        <taxon>Proctotrupomorpha</taxon>
        <taxon>Chalcidoidea</taxon>
        <taxon>Trichogrammatidae</taxon>
        <taxon>Trichogramma</taxon>
    </lineage>
</organism>
<name>A0A6H5IQ96_9HYME</name>
<protein>
    <submittedName>
        <fullName evidence="2">Uncharacterized protein</fullName>
    </submittedName>
</protein>
<dbReference type="EMBL" id="CADCXV010000930">
    <property type="protein sequence ID" value="CAB0038988.1"/>
    <property type="molecule type" value="Genomic_DNA"/>
</dbReference>
<evidence type="ECO:0000313" key="2">
    <source>
        <dbReference type="EMBL" id="CAB0038988.1"/>
    </source>
</evidence>
<feature type="region of interest" description="Disordered" evidence="1">
    <location>
        <begin position="534"/>
        <end position="557"/>
    </location>
</feature>
<dbReference type="AlphaFoldDB" id="A0A6H5IQ96"/>
<evidence type="ECO:0000313" key="3">
    <source>
        <dbReference type="Proteomes" id="UP000479190"/>
    </source>
</evidence>
<reference evidence="2 3" key="1">
    <citation type="submission" date="2020-02" db="EMBL/GenBank/DDBJ databases">
        <authorList>
            <person name="Ferguson B K."/>
        </authorList>
    </citation>
    <scope>NUCLEOTIDE SEQUENCE [LARGE SCALE GENOMIC DNA]</scope>
</reference>
<gene>
    <name evidence="2" type="ORF">TBRA_LOCUS10750</name>
</gene>
<dbReference type="Proteomes" id="UP000479190">
    <property type="component" value="Unassembled WGS sequence"/>
</dbReference>
<accession>A0A6H5IQ96</accession>
<sequence length="626" mass="70643">MCDTGIALLAYMDGITGSPTLGGVVLAASAAAGSAVYKLQPTAYNLNEMANKRPNDTSPNSLAIQSSQSQSKLRALATLHDTKRPTGFDSKPNLTMGKARSTTAKETKNVNSFIDIALVKSNIITPNYLTTHNYESDHRAIGLLLKPNSQTAVPPIVDRPTKFLYKKTNTKKFLKCLEENSINIPSDRNLNNEEIEEDVTGCDAVILKKFSYYERNLISKLLIARFLARYWRLVLQNIGSRATSREQVKVLFSSHIACPRATDRFIARKTDKPTPRTRPKVKSVIICRARRETQIYQAVSPEDEYFKTGQYEIIYETFLTNMGLFQDQLLQVKRETMQLSAQPGVDGMIAEMDVNRTKLPQIVINDFSAITAVTLQIIGKESASGAGKIQGLHNRIYVGQEKDMPRRRSLWYARCVRHKFRHRPVEVKHESHSNLHELGVFKIGAVEETTTVKVTWLIPRWWLHNPVIVVIQYTYTDQCQVQSLHQGGIKIADHQAAEVTTWCHTTLRRHRETVVQSEQADDIARVFFLSGTRSTSGTGSTTPGKKTNLENSPSGDRTHALRHTLYQQARTIPTEPRRPIFAFSLIIRGFRYTHNFSGTQPPRITRDAHVPILSTEHKLYRVLSST</sequence>
<keyword evidence="3" id="KW-1185">Reference proteome</keyword>
<dbReference type="OrthoDB" id="10062838at2759"/>
<proteinExistence type="predicted"/>